<dbReference type="InterPro" id="IPR013328">
    <property type="entry name" value="6PGD_dom2"/>
</dbReference>
<dbReference type="GO" id="GO:0050661">
    <property type="term" value="F:NADP binding"/>
    <property type="evidence" value="ECO:0007669"/>
    <property type="project" value="InterPro"/>
</dbReference>
<feature type="domain" description="3-hydroxyisobutyrate dehydrogenase-like NAD-binding" evidence="2">
    <location>
        <begin position="215"/>
        <end position="334"/>
    </location>
</feature>
<dbReference type="InterPro" id="IPR002204">
    <property type="entry name" value="3-OH-isobutyrate_DH-rel_CS"/>
</dbReference>
<dbReference type="InterPro" id="IPR036291">
    <property type="entry name" value="NAD(P)-bd_dom_sf"/>
</dbReference>
<dbReference type="SUPFAM" id="SSF48179">
    <property type="entry name" value="6-phosphogluconate dehydrogenase C-terminal domain-like"/>
    <property type="match status" value="1"/>
</dbReference>
<dbReference type="PROSITE" id="PS00895">
    <property type="entry name" value="3_HYDROXYISOBUT_DH"/>
    <property type="match status" value="1"/>
</dbReference>
<evidence type="ECO:0000259" key="1">
    <source>
        <dbReference type="Pfam" id="PF03446"/>
    </source>
</evidence>
<proteinExistence type="predicted"/>
<dbReference type="SUPFAM" id="SSF51735">
    <property type="entry name" value="NAD(P)-binding Rossmann-fold domains"/>
    <property type="match status" value="1"/>
</dbReference>
<gene>
    <name evidence="3" type="ORF">HMP0721_0499</name>
</gene>
<dbReference type="Gene3D" id="3.40.50.720">
    <property type="entry name" value="NAD(P)-binding Rossmann-like Domain"/>
    <property type="match status" value="1"/>
</dbReference>
<reference evidence="3 4" key="1">
    <citation type="submission" date="2010-12" db="EMBL/GenBank/DDBJ databases">
        <authorList>
            <person name="Muzny D."/>
            <person name="Qin X."/>
            <person name="Deng J."/>
            <person name="Jiang H."/>
            <person name="Liu Y."/>
            <person name="Qu J."/>
            <person name="Song X.-Z."/>
            <person name="Zhang L."/>
            <person name="Thornton R."/>
            <person name="Coyle M."/>
            <person name="Francisco L."/>
            <person name="Jackson L."/>
            <person name="Javaid M."/>
            <person name="Korchina V."/>
            <person name="Kovar C."/>
            <person name="Mata R."/>
            <person name="Mathew T."/>
            <person name="Ngo R."/>
            <person name="Nguyen L."/>
            <person name="Nguyen N."/>
            <person name="Okwuonu G."/>
            <person name="Ongeri F."/>
            <person name="Pham C."/>
            <person name="Simmons D."/>
            <person name="Wilczek-Boney K."/>
            <person name="Hale W."/>
            <person name="Jakkamsetti A."/>
            <person name="Pham P."/>
            <person name="Ruth R."/>
            <person name="San Lucas F."/>
            <person name="Warren J."/>
            <person name="Zhang J."/>
            <person name="Zhao Z."/>
            <person name="Zhou C."/>
            <person name="Zhu D."/>
            <person name="Lee S."/>
            <person name="Bess C."/>
            <person name="Blankenburg K."/>
            <person name="Forbes L."/>
            <person name="Fu Q."/>
            <person name="Gubbala S."/>
            <person name="Hirani K."/>
            <person name="Jayaseelan J.C."/>
            <person name="Lara F."/>
            <person name="Munidasa M."/>
            <person name="Palculict T."/>
            <person name="Patil S."/>
            <person name="Pu L.-L."/>
            <person name="Saada N."/>
            <person name="Tang L."/>
            <person name="Weissenberger G."/>
            <person name="Zhu Y."/>
            <person name="Hemphill L."/>
            <person name="Shang Y."/>
            <person name="Youmans B."/>
            <person name="Ayvaz T."/>
            <person name="Ross M."/>
            <person name="Santibanez J."/>
            <person name="Aqrawi P."/>
            <person name="Gross S."/>
            <person name="Joshi V."/>
            <person name="Fowler G."/>
            <person name="Nazareth L."/>
            <person name="Reid J."/>
            <person name="Worley K."/>
            <person name="Petrosino J."/>
            <person name="Highlander S."/>
            <person name="Gibbs R."/>
        </authorList>
    </citation>
    <scope>NUCLEOTIDE SEQUENCE [LARGE SCALE GENOMIC DNA]</scope>
    <source>
        <strain evidence="3 4">ATCC 23263</strain>
    </source>
</reference>
<dbReference type="AlphaFoldDB" id="E6MES7"/>
<accession>E6MES7</accession>
<dbReference type="HOGENOM" id="CLU_035117_1_0_9"/>
<evidence type="ECO:0000259" key="2">
    <source>
        <dbReference type="Pfam" id="PF14833"/>
    </source>
</evidence>
<dbReference type="NCBIfam" id="NF008592">
    <property type="entry name" value="PRK11559.1"/>
    <property type="match status" value="1"/>
</dbReference>
<dbReference type="Pfam" id="PF14833">
    <property type="entry name" value="NAD_binding_11"/>
    <property type="match status" value="1"/>
</dbReference>
<comment type="caution">
    <text evidence="3">The sequence shown here is derived from an EMBL/GenBank/DDBJ whole genome shotgun (WGS) entry which is preliminary data.</text>
</comment>
<dbReference type="InterPro" id="IPR008927">
    <property type="entry name" value="6-PGluconate_DH-like_C_sf"/>
</dbReference>
<feature type="domain" description="6-phosphogluconate dehydrogenase NADP-binding" evidence="1">
    <location>
        <begin position="54"/>
        <end position="212"/>
    </location>
</feature>
<evidence type="ECO:0000313" key="4">
    <source>
        <dbReference type="Proteomes" id="UP000004754"/>
    </source>
</evidence>
<dbReference type="Pfam" id="PF03446">
    <property type="entry name" value="NAD_binding_2"/>
    <property type="match status" value="1"/>
</dbReference>
<evidence type="ECO:0000313" key="3">
    <source>
        <dbReference type="EMBL" id="EFV02404.1"/>
    </source>
</evidence>
<dbReference type="Gene3D" id="1.10.1040.10">
    <property type="entry name" value="N-(1-d-carboxylethyl)-l-norvaline Dehydrogenase, domain 2"/>
    <property type="match status" value="1"/>
</dbReference>
<protein>
    <submittedName>
        <fullName evidence="3">Putative 2-hydroxy-3-oxopropionate reductase</fullName>
    </submittedName>
</protein>
<dbReference type="GO" id="GO:0016491">
    <property type="term" value="F:oxidoreductase activity"/>
    <property type="evidence" value="ECO:0007669"/>
    <property type="project" value="InterPro"/>
</dbReference>
<name>E6MES7_9FIRM</name>
<dbReference type="PANTHER" id="PTHR43060:SF3">
    <property type="entry name" value="2-HYDROXY-3-OXOPROPIONATE REDUCTASE"/>
    <property type="match status" value="1"/>
</dbReference>
<dbReference type="GO" id="GO:0016054">
    <property type="term" value="P:organic acid catabolic process"/>
    <property type="evidence" value="ECO:0007669"/>
    <property type="project" value="UniProtKB-ARBA"/>
</dbReference>
<dbReference type="eggNOG" id="COG2084">
    <property type="taxonomic scope" value="Bacteria"/>
</dbReference>
<dbReference type="InterPro" id="IPR006115">
    <property type="entry name" value="6PGDH_NADP-bd"/>
</dbReference>
<dbReference type="GO" id="GO:0051287">
    <property type="term" value="F:NAD binding"/>
    <property type="evidence" value="ECO:0007669"/>
    <property type="project" value="InterPro"/>
</dbReference>
<dbReference type="InterPro" id="IPR029154">
    <property type="entry name" value="HIBADH-like_NADP-bd"/>
</dbReference>
<keyword evidence="4" id="KW-1185">Reference proteome</keyword>
<dbReference type="PANTHER" id="PTHR43060">
    <property type="entry name" value="3-HYDROXYISOBUTYRATE DEHYDROGENASE-LIKE 1, MITOCHONDRIAL-RELATED"/>
    <property type="match status" value="1"/>
</dbReference>
<dbReference type="EMBL" id="AEQN01000008">
    <property type="protein sequence ID" value="EFV02404.1"/>
    <property type="molecule type" value="Genomic_DNA"/>
</dbReference>
<organism evidence="3 4">
    <name type="scientific">Pseudoramibacter alactolyticus ATCC 23263</name>
    <dbReference type="NCBI Taxonomy" id="887929"/>
    <lineage>
        <taxon>Bacteria</taxon>
        <taxon>Bacillati</taxon>
        <taxon>Bacillota</taxon>
        <taxon>Clostridia</taxon>
        <taxon>Eubacteriales</taxon>
        <taxon>Eubacteriaceae</taxon>
        <taxon>Pseudoramibacter</taxon>
    </lineage>
</organism>
<dbReference type="Proteomes" id="UP000004754">
    <property type="component" value="Unassembled WGS sequence"/>
</dbReference>
<sequence>MPYDLDKFSENIRSDVNDNILKTLDRYTGILYNDAIRCNSSLKYLKIGEDKMAKVGFIGLGIMGKPMAFNLLKAGVDLMVNDINGTAVAEIVGAGAVSGTYEEIGEACDVIIMILPNGDISKSVLFDKEGLAKALRKGAVVCDMSSVTPVESKACAEGLNPFGVSFMDAPVSGGEPGAIAGSLAIMCGGSQATFDAMKPYFDIMGNSAILIGDIGSGSVTKLVNQCIVNNTIAVVSEAFVLGTKAGADPVKVYEAIRGGLAGSAVLDAKIPMIVDRNFKPGGKISINHKDIKNVVNTAHALDVPVPYSAQLYEILQTLKVHGHMDDDHGGIVQYFEKLADVEVKKVTD</sequence>
<dbReference type="STRING" id="887929.HMP0721_0499"/>